<accession>A0ABN7WCG9</accession>
<protein>
    <submittedName>
        <fullName evidence="1">28574_t:CDS:1</fullName>
    </submittedName>
</protein>
<evidence type="ECO:0000313" key="2">
    <source>
        <dbReference type="Proteomes" id="UP000789901"/>
    </source>
</evidence>
<sequence>MAFNKALGYYLQKNKNLTVESGIRLLSLPSKFHNWVLVKFGVDAQITKLCFDDILKARVSIDIQLQQSGNADIPNGINQTEFQAICNIFKIYCNANNFYIPLHLDMISQCTSQDILAPLFKYYLPDLFNVKISFEMPMRIIEDEGGTDDYYSPISLKPITGKRNKRTLKEWNQALHNLSTHNNGRLTNTFRNYLHEFIYENLPNSTNF</sequence>
<name>A0ABN7WCG9_GIGMA</name>
<gene>
    <name evidence="1" type="ORF">GMARGA_LOCUS29173</name>
</gene>
<comment type="caution">
    <text evidence="1">The sequence shown here is derived from an EMBL/GenBank/DDBJ whole genome shotgun (WGS) entry which is preliminary data.</text>
</comment>
<evidence type="ECO:0000313" key="1">
    <source>
        <dbReference type="EMBL" id="CAG8826606.1"/>
    </source>
</evidence>
<proteinExistence type="predicted"/>
<keyword evidence="2" id="KW-1185">Reference proteome</keyword>
<reference evidence="1 2" key="1">
    <citation type="submission" date="2021-06" db="EMBL/GenBank/DDBJ databases">
        <authorList>
            <person name="Kallberg Y."/>
            <person name="Tangrot J."/>
            <person name="Rosling A."/>
        </authorList>
    </citation>
    <scope>NUCLEOTIDE SEQUENCE [LARGE SCALE GENOMIC DNA]</scope>
    <source>
        <strain evidence="1 2">120-4 pot B 10/14</strain>
    </source>
</reference>
<organism evidence="1 2">
    <name type="scientific">Gigaspora margarita</name>
    <dbReference type="NCBI Taxonomy" id="4874"/>
    <lineage>
        <taxon>Eukaryota</taxon>
        <taxon>Fungi</taxon>
        <taxon>Fungi incertae sedis</taxon>
        <taxon>Mucoromycota</taxon>
        <taxon>Glomeromycotina</taxon>
        <taxon>Glomeromycetes</taxon>
        <taxon>Diversisporales</taxon>
        <taxon>Gigasporaceae</taxon>
        <taxon>Gigaspora</taxon>
    </lineage>
</organism>
<dbReference type="EMBL" id="CAJVQB010038756">
    <property type="protein sequence ID" value="CAG8826606.1"/>
    <property type="molecule type" value="Genomic_DNA"/>
</dbReference>
<dbReference type="Proteomes" id="UP000789901">
    <property type="component" value="Unassembled WGS sequence"/>
</dbReference>